<gene>
    <name evidence="1" type="ORF">JKL49_08590</name>
</gene>
<dbReference type="SFLD" id="SFLDG01135">
    <property type="entry name" value="C1.5.6:_HAD__Beta-PGM__Phospha"/>
    <property type="match status" value="1"/>
</dbReference>
<dbReference type="InterPro" id="IPR006439">
    <property type="entry name" value="HAD-SF_hydro_IA"/>
</dbReference>
<evidence type="ECO:0000313" key="2">
    <source>
        <dbReference type="Proteomes" id="UP000622580"/>
    </source>
</evidence>
<dbReference type="SFLD" id="SFLDG01129">
    <property type="entry name" value="C1.5:_HAD__Beta-PGM__Phosphata"/>
    <property type="match status" value="1"/>
</dbReference>
<comment type="caution">
    <text evidence="1">The sequence shown here is derived from an EMBL/GenBank/DDBJ whole genome shotgun (WGS) entry which is preliminary data.</text>
</comment>
<dbReference type="SUPFAM" id="SSF56784">
    <property type="entry name" value="HAD-like"/>
    <property type="match status" value="1"/>
</dbReference>
<evidence type="ECO:0000313" key="1">
    <source>
        <dbReference type="EMBL" id="MBR7619442.1"/>
    </source>
</evidence>
<dbReference type="SFLD" id="SFLDS00003">
    <property type="entry name" value="Haloacid_Dehalogenase"/>
    <property type="match status" value="1"/>
</dbReference>
<dbReference type="Gene3D" id="1.10.150.240">
    <property type="entry name" value="Putative phosphatase, domain 2"/>
    <property type="match status" value="1"/>
</dbReference>
<proteinExistence type="predicted"/>
<reference evidence="1" key="1">
    <citation type="submission" date="2021-04" db="EMBL/GenBank/DDBJ databases">
        <title>Draft genome assembly of strain Phenylobacterium sp. 20VBR1 using MiniION and Illumina platforms.</title>
        <authorList>
            <person name="Thomas F.A."/>
            <person name="Krishnan K.P."/>
            <person name="Sinha R.K."/>
        </authorList>
    </citation>
    <scope>NUCLEOTIDE SEQUENCE</scope>
    <source>
        <strain evidence="1">20VBR1</strain>
    </source>
</reference>
<dbReference type="Gene3D" id="3.40.50.1000">
    <property type="entry name" value="HAD superfamily/HAD-like"/>
    <property type="match status" value="1"/>
</dbReference>
<dbReference type="NCBIfam" id="TIGR01509">
    <property type="entry name" value="HAD-SF-IA-v3"/>
    <property type="match status" value="1"/>
</dbReference>
<accession>A0A941HWN8</accession>
<dbReference type="InterPro" id="IPR023198">
    <property type="entry name" value="PGP-like_dom2"/>
</dbReference>
<dbReference type="PANTHER" id="PTHR18901">
    <property type="entry name" value="2-DEOXYGLUCOSE-6-PHOSPHATE PHOSPHATASE 2"/>
    <property type="match status" value="1"/>
</dbReference>
<dbReference type="InterPro" id="IPR023214">
    <property type="entry name" value="HAD_sf"/>
</dbReference>
<organism evidence="1 2">
    <name type="scientific">Phenylobacterium glaciei</name>
    <dbReference type="NCBI Taxonomy" id="2803784"/>
    <lineage>
        <taxon>Bacteria</taxon>
        <taxon>Pseudomonadati</taxon>
        <taxon>Pseudomonadota</taxon>
        <taxon>Alphaproteobacteria</taxon>
        <taxon>Caulobacterales</taxon>
        <taxon>Caulobacteraceae</taxon>
        <taxon>Phenylobacterium</taxon>
    </lineage>
</organism>
<protein>
    <submittedName>
        <fullName evidence="1">HAD family phosphatase</fullName>
    </submittedName>
</protein>
<dbReference type="Proteomes" id="UP000622580">
    <property type="component" value="Unassembled WGS sequence"/>
</dbReference>
<sequence length="221" mass="24185">MTLPHRPSAVIFDMDGLLFDTEALWQEGLLAAAAEAGHAIPAEVYDQSIGVRRSQCGPLFRAHFGDDFRFEDFHADWRRHFWLVAENRPAMKPGVPELLDLLDQLRLPRAIATSSSRPTVERHLTAHGLTDRFDAIICRGDYETGKPAPDPFLKAAERLGVAPRLCLALEDSHIGVRSAAAAGMMTVMVPDLLEPTPELAALGIVVAGNLHEVRDLVLAAP</sequence>
<dbReference type="RefSeq" id="WP_215339795.1">
    <property type="nucleotide sequence ID" value="NZ_JAGSGD010000001.1"/>
</dbReference>
<dbReference type="PANTHER" id="PTHR18901:SF38">
    <property type="entry name" value="PSEUDOURIDINE-5'-PHOSPHATASE"/>
    <property type="match status" value="1"/>
</dbReference>
<dbReference type="Pfam" id="PF00702">
    <property type="entry name" value="Hydrolase"/>
    <property type="match status" value="1"/>
</dbReference>
<keyword evidence="2" id="KW-1185">Reference proteome</keyword>
<dbReference type="InterPro" id="IPR036412">
    <property type="entry name" value="HAD-like_sf"/>
</dbReference>
<dbReference type="AlphaFoldDB" id="A0A941HWN8"/>
<dbReference type="CDD" id="cd07505">
    <property type="entry name" value="HAD_BPGM-like"/>
    <property type="match status" value="1"/>
</dbReference>
<name>A0A941HWN8_9CAUL</name>
<dbReference type="EMBL" id="JAGSGD010000001">
    <property type="protein sequence ID" value="MBR7619442.1"/>
    <property type="molecule type" value="Genomic_DNA"/>
</dbReference>